<protein>
    <submittedName>
        <fullName evidence="3">Autophagy protein 5</fullName>
    </submittedName>
    <submittedName>
        <fullName evidence="2">Autophagy_act_C domain-containing protein</fullName>
    </submittedName>
</protein>
<dbReference type="Proteomes" id="UP000035681">
    <property type="component" value="Unplaced"/>
</dbReference>
<reference evidence="2" key="1">
    <citation type="submission" date="2015-08" db="UniProtKB">
        <authorList>
            <consortium name="WormBaseParasite"/>
        </authorList>
    </citation>
    <scope>IDENTIFICATION</scope>
</reference>
<accession>A0A0K0E7D3</accession>
<keyword evidence="1" id="KW-1185">Reference proteome</keyword>
<name>A0A0K0E7D3_STRER</name>
<sequence length="172" mass="20424">MLTVSYDIYAFQLKRLTHILTNYHAQTWKFFDEPGNAFATLTQTLNLWRTQTKVKRCTEIHYDKELQLPLIWFNFYSIDGKRLSIDEISETDVIPSPIIPHLKEPVNFEIISKDNPQKDETYFCFVPLKTCENQEGKEFSLVNWLYFFAQFIGINIDVEMVTEFVESWYEGI</sequence>
<dbReference type="AlphaFoldDB" id="A0A0K0E7D3"/>
<dbReference type="WBParaSite" id="TCONS_00001636.p1">
    <property type="protein sequence ID" value="TCONS_00001636.p1"/>
    <property type="gene ID" value="XLOC_001517"/>
</dbReference>
<organism evidence="2">
    <name type="scientific">Strongyloides stercoralis</name>
    <name type="common">Threadworm</name>
    <dbReference type="NCBI Taxonomy" id="6248"/>
    <lineage>
        <taxon>Eukaryota</taxon>
        <taxon>Metazoa</taxon>
        <taxon>Ecdysozoa</taxon>
        <taxon>Nematoda</taxon>
        <taxon>Chromadorea</taxon>
        <taxon>Rhabditida</taxon>
        <taxon>Tylenchina</taxon>
        <taxon>Panagrolaimomorpha</taxon>
        <taxon>Strongyloidoidea</taxon>
        <taxon>Strongyloididae</taxon>
        <taxon>Strongyloides</taxon>
    </lineage>
</organism>
<dbReference type="Gene3D" id="3.30.1460.50">
    <property type="match status" value="1"/>
</dbReference>
<evidence type="ECO:0000313" key="3">
    <source>
        <dbReference type="WBParaSite" id="TCONS_00001636.p1"/>
    </source>
</evidence>
<proteinExistence type="predicted"/>
<evidence type="ECO:0000313" key="1">
    <source>
        <dbReference type="Proteomes" id="UP000035681"/>
    </source>
</evidence>
<evidence type="ECO:0000313" key="2">
    <source>
        <dbReference type="WBParaSite" id="SSTP_0000540900.1"/>
    </source>
</evidence>
<dbReference type="WBParaSite" id="SSTP_0000540900.1">
    <property type="protein sequence ID" value="SSTP_0000540900.1"/>
    <property type="gene ID" value="SSTP_0000540900"/>
</dbReference>